<evidence type="ECO:0000313" key="2">
    <source>
        <dbReference type="EnsemblPlants" id="OMERI11G05380.1"/>
    </source>
</evidence>
<protein>
    <submittedName>
        <fullName evidence="2">Uncharacterized protein</fullName>
    </submittedName>
</protein>
<name>A0A0E0F3J1_9ORYZ</name>
<proteinExistence type="predicted"/>
<dbReference type="AlphaFoldDB" id="A0A0E0F3J1"/>
<keyword evidence="1" id="KW-0472">Membrane</keyword>
<dbReference type="EnsemblPlants" id="OMERI11G05380.1">
    <property type="protein sequence ID" value="OMERI11G05380.1"/>
    <property type="gene ID" value="OMERI11G05380"/>
</dbReference>
<reference evidence="2" key="2">
    <citation type="submission" date="2018-05" db="EMBL/GenBank/DDBJ databases">
        <title>OmerRS3 (Oryza meridionalis Reference Sequence Version 3).</title>
        <authorList>
            <person name="Zhang J."/>
            <person name="Kudrna D."/>
            <person name="Lee S."/>
            <person name="Talag J."/>
            <person name="Welchert J."/>
            <person name="Wing R.A."/>
        </authorList>
    </citation>
    <scope>NUCLEOTIDE SEQUENCE [LARGE SCALE GENOMIC DNA]</scope>
    <source>
        <strain evidence="2">cv. OR44</strain>
    </source>
</reference>
<reference evidence="2" key="1">
    <citation type="submission" date="2015-04" db="UniProtKB">
        <authorList>
            <consortium name="EnsemblPlants"/>
        </authorList>
    </citation>
    <scope>IDENTIFICATION</scope>
</reference>
<keyword evidence="1" id="KW-0812">Transmembrane</keyword>
<keyword evidence="1" id="KW-1133">Transmembrane helix</keyword>
<feature type="transmembrane region" description="Helical" evidence="1">
    <location>
        <begin position="164"/>
        <end position="189"/>
    </location>
</feature>
<keyword evidence="3" id="KW-1185">Reference proteome</keyword>
<accession>A0A0E0F3J1</accession>
<sequence length="202" mass="23203">MGPGLTLGVFGSALLLRLLAFAWRRRRLYGSRPEAVRLHHGSSRRRWLPAEAAAVAAQLHHGSRWRRRLPAEARRRRQRWQLRLRGVLHRVLRRRRLGVLLQSSSRLQLPPRLPSFGGGWRHRRVAATCLVANRRGATEDTPPAATARVSEDTRPHRHLRPAGFLSLVSTGMISSMNPVLFICLARFWFDLYVQRQSKRPSI</sequence>
<organism evidence="2">
    <name type="scientific">Oryza meridionalis</name>
    <dbReference type="NCBI Taxonomy" id="40149"/>
    <lineage>
        <taxon>Eukaryota</taxon>
        <taxon>Viridiplantae</taxon>
        <taxon>Streptophyta</taxon>
        <taxon>Embryophyta</taxon>
        <taxon>Tracheophyta</taxon>
        <taxon>Spermatophyta</taxon>
        <taxon>Magnoliopsida</taxon>
        <taxon>Liliopsida</taxon>
        <taxon>Poales</taxon>
        <taxon>Poaceae</taxon>
        <taxon>BOP clade</taxon>
        <taxon>Oryzoideae</taxon>
        <taxon>Oryzeae</taxon>
        <taxon>Oryzinae</taxon>
        <taxon>Oryza</taxon>
    </lineage>
</organism>
<dbReference type="Proteomes" id="UP000008021">
    <property type="component" value="Chromosome 11"/>
</dbReference>
<dbReference type="Gramene" id="OMERI11G05380.1">
    <property type="protein sequence ID" value="OMERI11G05380.1"/>
    <property type="gene ID" value="OMERI11G05380"/>
</dbReference>
<evidence type="ECO:0000313" key="3">
    <source>
        <dbReference type="Proteomes" id="UP000008021"/>
    </source>
</evidence>
<evidence type="ECO:0000256" key="1">
    <source>
        <dbReference type="SAM" id="Phobius"/>
    </source>
</evidence>
<dbReference type="HOGENOM" id="CLU_1356557_0_0_1"/>
<feature type="transmembrane region" description="Helical" evidence="1">
    <location>
        <begin position="6"/>
        <end position="23"/>
    </location>
</feature>